<dbReference type="EMBL" id="JAVYJV010000012">
    <property type="protein sequence ID" value="KAK4356947.1"/>
    <property type="molecule type" value="Genomic_DNA"/>
</dbReference>
<organism evidence="2 3">
    <name type="scientific">Anisodus tanguticus</name>
    <dbReference type="NCBI Taxonomy" id="243964"/>
    <lineage>
        <taxon>Eukaryota</taxon>
        <taxon>Viridiplantae</taxon>
        <taxon>Streptophyta</taxon>
        <taxon>Embryophyta</taxon>
        <taxon>Tracheophyta</taxon>
        <taxon>Spermatophyta</taxon>
        <taxon>Magnoliopsida</taxon>
        <taxon>eudicotyledons</taxon>
        <taxon>Gunneridae</taxon>
        <taxon>Pentapetalae</taxon>
        <taxon>asterids</taxon>
        <taxon>lamiids</taxon>
        <taxon>Solanales</taxon>
        <taxon>Solanaceae</taxon>
        <taxon>Solanoideae</taxon>
        <taxon>Hyoscyameae</taxon>
        <taxon>Anisodus</taxon>
    </lineage>
</organism>
<feature type="compositionally biased region" description="Basic and acidic residues" evidence="1">
    <location>
        <begin position="19"/>
        <end position="32"/>
    </location>
</feature>
<feature type="compositionally biased region" description="Basic residues" evidence="1">
    <location>
        <begin position="67"/>
        <end position="78"/>
    </location>
</feature>
<gene>
    <name evidence="2" type="ORF">RND71_022557</name>
</gene>
<sequence>MVVSISSINSSKKQVLQKRNWDFRVSQTKENEVSSLSPMFALPNDNDGHKQENGECSDSEDPGWWRKQTRGKKRKKKT</sequence>
<proteinExistence type="predicted"/>
<evidence type="ECO:0000313" key="2">
    <source>
        <dbReference type="EMBL" id="KAK4356947.1"/>
    </source>
</evidence>
<comment type="caution">
    <text evidence="2">The sequence shown here is derived from an EMBL/GenBank/DDBJ whole genome shotgun (WGS) entry which is preliminary data.</text>
</comment>
<evidence type="ECO:0000313" key="3">
    <source>
        <dbReference type="Proteomes" id="UP001291623"/>
    </source>
</evidence>
<dbReference type="Proteomes" id="UP001291623">
    <property type="component" value="Unassembled WGS sequence"/>
</dbReference>
<keyword evidence="3" id="KW-1185">Reference proteome</keyword>
<accession>A0AAE1V684</accession>
<protein>
    <submittedName>
        <fullName evidence="2">Uncharacterized protein</fullName>
    </submittedName>
</protein>
<feature type="compositionally biased region" description="Low complexity" evidence="1">
    <location>
        <begin position="1"/>
        <end position="13"/>
    </location>
</feature>
<dbReference type="AlphaFoldDB" id="A0AAE1V684"/>
<evidence type="ECO:0000256" key="1">
    <source>
        <dbReference type="SAM" id="MobiDB-lite"/>
    </source>
</evidence>
<feature type="region of interest" description="Disordered" evidence="1">
    <location>
        <begin position="1"/>
        <end position="78"/>
    </location>
</feature>
<reference evidence="2" key="1">
    <citation type="submission" date="2023-12" db="EMBL/GenBank/DDBJ databases">
        <title>Genome assembly of Anisodus tanguticus.</title>
        <authorList>
            <person name="Wang Y.-J."/>
        </authorList>
    </citation>
    <scope>NUCLEOTIDE SEQUENCE</scope>
    <source>
        <strain evidence="2">KB-2021</strain>
        <tissue evidence="2">Leaf</tissue>
    </source>
</reference>
<name>A0AAE1V684_9SOLA</name>